<accession>A0A1H6F6Q3</accession>
<dbReference type="AlphaFoldDB" id="A0A1H6F6Q3"/>
<dbReference type="SUPFAM" id="SSF53098">
    <property type="entry name" value="Ribonuclease H-like"/>
    <property type="match status" value="1"/>
</dbReference>
<proteinExistence type="predicted"/>
<reference evidence="1 2" key="1">
    <citation type="submission" date="2016-10" db="EMBL/GenBank/DDBJ databases">
        <authorList>
            <person name="de Groot N.N."/>
        </authorList>
    </citation>
    <scope>NUCLEOTIDE SEQUENCE [LARGE SCALE GENOMIC DNA]</scope>
    <source>
        <strain evidence="1">MBHS1</strain>
    </source>
</reference>
<organism evidence="1 2">
    <name type="scientific">Candidatus Venteria ishoeyi</name>
    <dbReference type="NCBI Taxonomy" id="1899563"/>
    <lineage>
        <taxon>Bacteria</taxon>
        <taxon>Pseudomonadati</taxon>
        <taxon>Pseudomonadota</taxon>
        <taxon>Gammaproteobacteria</taxon>
        <taxon>Thiotrichales</taxon>
        <taxon>Thiotrichaceae</taxon>
        <taxon>Venteria</taxon>
    </lineage>
</organism>
<evidence type="ECO:0000313" key="2">
    <source>
        <dbReference type="Proteomes" id="UP000236724"/>
    </source>
</evidence>
<dbReference type="EMBL" id="FMSV02000387">
    <property type="protein sequence ID" value="SEH05820.1"/>
    <property type="molecule type" value="Genomic_DNA"/>
</dbReference>
<evidence type="ECO:0008006" key="3">
    <source>
        <dbReference type="Google" id="ProtNLM"/>
    </source>
</evidence>
<dbReference type="Proteomes" id="UP000236724">
    <property type="component" value="Unassembled WGS sequence"/>
</dbReference>
<dbReference type="InterPro" id="IPR012337">
    <property type="entry name" value="RNaseH-like_sf"/>
</dbReference>
<protein>
    <recommendedName>
        <fullName evidence="3">Transposase</fullName>
    </recommendedName>
</protein>
<name>A0A1H6F6Q3_9GAMM</name>
<sequence length="117" mass="13589">MLTDLESVFRSLKSELGLRPIYHRTEERVDGHLFITVLAYQFVQIIRKQLVEKGIHGRWQTLRDTLNGQQRITTSFKRADQLTLHVRKTTRAEPEQMKIYQALNLNSAPGGVKKMVV</sequence>
<gene>
    <name evidence="1" type="ORF">MBHS_01675</name>
</gene>
<evidence type="ECO:0000313" key="1">
    <source>
        <dbReference type="EMBL" id="SEH05820.1"/>
    </source>
</evidence>
<keyword evidence="2" id="KW-1185">Reference proteome</keyword>